<sequence length="411" mass="43108">MLVSLALGCGPSRTLDGDDTQPVRIGLVLSLSGDLGASGQHRLDAVRLAVREVNSAGGVLPARRVELVSADGESVPEVAVSASRDILEDDRVVALIGDSGSTSTLRIAMDVTQPAGILHASGSSTSTLLTDLQRSLEEDERWFFRTAPSDAAQAPVLAEVMHARGCESVMIVHLDNDYGMPFEAGVRERFMQLAGAGALMPSLAIMDNRADYTSDAMAVAAAAPACAALVAYPGSGGRLMRAWNSIATRPNVRWFGADALRQPAFVEEAGSGVLTGFLGTAPLTDPETPANNAFRAAYEATFGRQAATFDASFYDAAALILLSIAAAGVDEPIAMREALRTLSDPSGVVVRAGSLAEGIRLLRDGRVINYEGASGPVDVDDLGEVEGVFEVWRVNAEGAFERDETLYPAGL</sequence>
<dbReference type="CDD" id="cd06346">
    <property type="entry name" value="PBP1_ABC_ligand_binding-like"/>
    <property type="match status" value="1"/>
</dbReference>
<accession>A0A0F6SHH8</accession>
<evidence type="ECO:0000259" key="3">
    <source>
        <dbReference type="Pfam" id="PF13458"/>
    </source>
</evidence>
<dbReference type="Pfam" id="PF13458">
    <property type="entry name" value="Peripla_BP_6"/>
    <property type="match status" value="1"/>
</dbReference>
<dbReference type="KEGG" id="samy:DB32_007618"/>
<dbReference type="Gene3D" id="3.40.50.2300">
    <property type="match status" value="2"/>
</dbReference>
<dbReference type="InterPro" id="IPR028081">
    <property type="entry name" value="Leu-bd"/>
</dbReference>
<dbReference type="PANTHER" id="PTHR30483">
    <property type="entry name" value="LEUCINE-SPECIFIC-BINDING PROTEIN"/>
    <property type="match status" value="1"/>
</dbReference>
<name>A0A0F6SHH8_9BACT</name>
<organism evidence="4 5">
    <name type="scientific">Sandaracinus amylolyticus</name>
    <dbReference type="NCBI Taxonomy" id="927083"/>
    <lineage>
        <taxon>Bacteria</taxon>
        <taxon>Pseudomonadati</taxon>
        <taxon>Myxococcota</taxon>
        <taxon>Polyangia</taxon>
        <taxon>Polyangiales</taxon>
        <taxon>Sandaracinaceae</taxon>
        <taxon>Sandaracinus</taxon>
    </lineage>
</organism>
<dbReference type="InterPro" id="IPR051010">
    <property type="entry name" value="BCAA_transport"/>
</dbReference>
<keyword evidence="2" id="KW-0732">Signal</keyword>
<reference evidence="4 5" key="1">
    <citation type="submission" date="2015-03" db="EMBL/GenBank/DDBJ databases">
        <title>Genome assembly of Sandaracinus amylolyticus DSM 53668.</title>
        <authorList>
            <person name="Sharma G."/>
            <person name="Subramanian S."/>
        </authorList>
    </citation>
    <scope>NUCLEOTIDE SEQUENCE [LARGE SCALE GENOMIC DNA]</scope>
    <source>
        <strain evidence="4 5">DSM 53668</strain>
    </source>
</reference>
<feature type="domain" description="Leucine-binding protein" evidence="3">
    <location>
        <begin position="22"/>
        <end position="365"/>
    </location>
</feature>
<comment type="similarity">
    <text evidence="1">Belongs to the leucine-binding protein family.</text>
</comment>
<dbReference type="Proteomes" id="UP000034883">
    <property type="component" value="Chromosome"/>
</dbReference>
<evidence type="ECO:0000256" key="1">
    <source>
        <dbReference type="ARBA" id="ARBA00010062"/>
    </source>
</evidence>
<dbReference type="SUPFAM" id="SSF53822">
    <property type="entry name" value="Periplasmic binding protein-like I"/>
    <property type="match status" value="1"/>
</dbReference>
<dbReference type="STRING" id="927083.DB32_007618"/>
<dbReference type="AlphaFoldDB" id="A0A0F6SHH8"/>
<gene>
    <name evidence="4" type="ORF">DB32_007618</name>
</gene>
<protein>
    <submittedName>
        <fullName evidence="4">ABC transporter, amino acid-binding protein</fullName>
    </submittedName>
</protein>
<proteinExistence type="inferred from homology"/>
<dbReference type="PANTHER" id="PTHR30483:SF6">
    <property type="entry name" value="PERIPLASMIC BINDING PROTEIN OF ABC TRANSPORTER FOR NATURAL AMINO ACIDS"/>
    <property type="match status" value="1"/>
</dbReference>
<evidence type="ECO:0000256" key="2">
    <source>
        <dbReference type="ARBA" id="ARBA00022729"/>
    </source>
</evidence>
<evidence type="ECO:0000313" key="5">
    <source>
        <dbReference type="Proteomes" id="UP000034883"/>
    </source>
</evidence>
<dbReference type="InterPro" id="IPR028082">
    <property type="entry name" value="Peripla_BP_I"/>
</dbReference>
<dbReference type="EMBL" id="CP011125">
    <property type="protein sequence ID" value="AKF10469.1"/>
    <property type="molecule type" value="Genomic_DNA"/>
</dbReference>
<keyword evidence="5" id="KW-1185">Reference proteome</keyword>
<evidence type="ECO:0000313" key="4">
    <source>
        <dbReference type="EMBL" id="AKF10469.1"/>
    </source>
</evidence>